<organism evidence="1 2">
    <name type="scientific">Populus trichocarpa</name>
    <name type="common">Western balsam poplar</name>
    <name type="synonym">Populus balsamifera subsp. trichocarpa</name>
    <dbReference type="NCBI Taxonomy" id="3694"/>
    <lineage>
        <taxon>Eukaryota</taxon>
        <taxon>Viridiplantae</taxon>
        <taxon>Streptophyta</taxon>
        <taxon>Embryophyta</taxon>
        <taxon>Tracheophyta</taxon>
        <taxon>Spermatophyta</taxon>
        <taxon>Magnoliopsida</taxon>
        <taxon>eudicotyledons</taxon>
        <taxon>Gunneridae</taxon>
        <taxon>Pentapetalae</taxon>
        <taxon>rosids</taxon>
        <taxon>fabids</taxon>
        <taxon>Malpighiales</taxon>
        <taxon>Salicaceae</taxon>
        <taxon>Saliceae</taxon>
        <taxon>Populus</taxon>
    </lineage>
</organism>
<gene>
    <name evidence="1" type="ORF">POPTR_009G013050</name>
</gene>
<reference evidence="1 2" key="1">
    <citation type="journal article" date="2006" name="Science">
        <title>The genome of black cottonwood, Populus trichocarpa (Torr. &amp; Gray).</title>
        <authorList>
            <person name="Tuskan G.A."/>
            <person name="Difazio S."/>
            <person name="Jansson S."/>
            <person name="Bohlmann J."/>
            <person name="Grigoriev I."/>
            <person name="Hellsten U."/>
            <person name="Putnam N."/>
            <person name="Ralph S."/>
            <person name="Rombauts S."/>
            <person name="Salamov A."/>
            <person name="Schein J."/>
            <person name="Sterck L."/>
            <person name="Aerts A."/>
            <person name="Bhalerao R.R."/>
            <person name="Bhalerao R.P."/>
            <person name="Blaudez D."/>
            <person name="Boerjan W."/>
            <person name="Brun A."/>
            <person name="Brunner A."/>
            <person name="Busov V."/>
            <person name="Campbell M."/>
            <person name="Carlson J."/>
            <person name="Chalot M."/>
            <person name="Chapman J."/>
            <person name="Chen G.L."/>
            <person name="Cooper D."/>
            <person name="Coutinho P.M."/>
            <person name="Couturier J."/>
            <person name="Covert S."/>
            <person name="Cronk Q."/>
            <person name="Cunningham R."/>
            <person name="Davis J."/>
            <person name="Degroeve S."/>
            <person name="Dejardin A."/>
            <person name="Depamphilis C."/>
            <person name="Detter J."/>
            <person name="Dirks B."/>
            <person name="Dubchak I."/>
            <person name="Duplessis S."/>
            <person name="Ehlting J."/>
            <person name="Ellis B."/>
            <person name="Gendler K."/>
            <person name="Goodstein D."/>
            <person name="Gribskov M."/>
            <person name="Grimwood J."/>
            <person name="Groover A."/>
            <person name="Gunter L."/>
            <person name="Hamberger B."/>
            <person name="Heinze B."/>
            <person name="Helariutta Y."/>
            <person name="Henrissat B."/>
            <person name="Holligan D."/>
            <person name="Holt R."/>
            <person name="Huang W."/>
            <person name="Islam-Faridi N."/>
            <person name="Jones S."/>
            <person name="Jones-Rhoades M."/>
            <person name="Jorgensen R."/>
            <person name="Joshi C."/>
            <person name="Kangasjarvi J."/>
            <person name="Karlsson J."/>
            <person name="Kelleher C."/>
            <person name="Kirkpatrick R."/>
            <person name="Kirst M."/>
            <person name="Kohler A."/>
            <person name="Kalluri U."/>
            <person name="Larimer F."/>
            <person name="Leebens-Mack J."/>
            <person name="Leple J.C."/>
            <person name="Locascio P."/>
            <person name="Lou Y."/>
            <person name="Lucas S."/>
            <person name="Martin F."/>
            <person name="Montanini B."/>
            <person name="Napoli C."/>
            <person name="Nelson D.R."/>
            <person name="Nelson C."/>
            <person name="Nieminen K."/>
            <person name="Nilsson O."/>
            <person name="Pereda V."/>
            <person name="Peter G."/>
            <person name="Philippe R."/>
            <person name="Pilate G."/>
            <person name="Poliakov A."/>
            <person name="Razumovskaya J."/>
            <person name="Richardson P."/>
            <person name="Rinaldi C."/>
            <person name="Ritland K."/>
            <person name="Rouze P."/>
            <person name="Ryaboy D."/>
            <person name="Schmutz J."/>
            <person name="Schrader J."/>
            <person name="Segerman B."/>
            <person name="Shin H."/>
            <person name="Siddiqui A."/>
            <person name="Sterky F."/>
            <person name="Terry A."/>
            <person name="Tsai C.J."/>
            <person name="Uberbacher E."/>
            <person name="Unneberg P."/>
            <person name="Vahala J."/>
            <person name="Wall K."/>
            <person name="Wessler S."/>
            <person name="Yang G."/>
            <person name="Yin T."/>
            <person name="Douglas C."/>
            <person name="Marra M."/>
            <person name="Sandberg G."/>
            <person name="Van de Peer Y."/>
            <person name="Rokhsar D."/>
        </authorList>
    </citation>
    <scope>NUCLEOTIDE SEQUENCE [LARGE SCALE GENOMIC DNA]</scope>
    <source>
        <strain evidence="2">cv. Nisqually</strain>
    </source>
</reference>
<dbReference type="InParanoid" id="A0A3N7GXH6"/>
<name>A0A3N7GXH6_POPTR</name>
<dbReference type="AlphaFoldDB" id="A0A3N7GXH6"/>
<keyword evidence="2" id="KW-1185">Reference proteome</keyword>
<evidence type="ECO:0000313" key="1">
    <source>
        <dbReference type="EMBL" id="RQO95408.1"/>
    </source>
</evidence>
<proteinExistence type="predicted"/>
<sequence length="35" mass="3987">MTSARRLESQPQLEIAGRFQAIHEYGFGGPKHNCR</sequence>
<dbReference type="EMBL" id="CM009298">
    <property type="protein sequence ID" value="RQO95408.1"/>
    <property type="molecule type" value="Genomic_DNA"/>
</dbReference>
<dbReference type="Proteomes" id="UP000006729">
    <property type="component" value="Chromosome 9"/>
</dbReference>
<protein>
    <submittedName>
        <fullName evidence="1">Uncharacterized protein</fullName>
    </submittedName>
</protein>
<evidence type="ECO:0000313" key="2">
    <source>
        <dbReference type="Proteomes" id="UP000006729"/>
    </source>
</evidence>
<accession>A0A3N7GXH6</accession>